<keyword evidence="7" id="KW-1003">Cell membrane</keyword>
<feature type="compositionally biased region" description="Low complexity" evidence="16">
    <location>
        <begin position="696"/>
        <end position="723"/>
    </location>
</feature>
<evidence type="ECO:0000256" key="9">
    <source>
        <dbReference type="ARBA" id="ARBA00022583"/>
    </source>
</evidence>
<evidence type="ECO:0000256" key="6">
    <source>
        <dbReference type="ARBA" id="ARBA00022443"/>
    </source>
</evidence>
<evidence type="ECO:0000256" key="11">
    <source>
        <dbReference type="ARBA" id="ARBA00022753"/>
    </source>
</evidence>
<feature type="compositionally biased region" description="Gly residues" evidence="16">
    <location>
        <begin position="642"/>
        <end position="651"/>
    </location>
</feature>
<dbReference type="GO" id="GO:0010008">
    <property type="term" value="C:endosome membrane"/>
    <property type="evidence" value="ECO:0007669"/>
    <property type="project" value="UniProtKB-SubCell"/>
</dbReference>
<dbReference type="InterPro" id="IPR035821">
    <property type="entry name" value="Sla1_SH3_3"/>
</dbReference>
<organism evidence="18 19">
    <name type="scientific">Trichomonascus ciferrii</name>
    <dbReference type="NCBI Taxonomy" id="44093"/>
    <lineage>
        <taxon>Eukaryota</taxon>
        <taxon>Fungi</taxon>
        <taxon>Dikarya</taxon>
        <taxon>Ascomycota</taxon>
        <taxon>Saccharomycotina</taxon>
        <taxon>Dipodascomycetes</taxon>
        <taxon>Dipodascales</taxon>
        <taxon>Trichomonascaceae</taxon>
        <taxon>Trichomonascus</taxon>
        <taxon>Trichomonascus ciferrii complex</taxon>
    </lineage>
</organism>
<evidence type="ECO:0000256" key="13">
    <source>
        <dbReference type="ARBA" id="ARBA00023203"/>
    </source>
</evidence>
<dbReference type="Gene3D" id="2.30.30.40">
    <property type="entry name" value="SH3 Domains"/>
    <property type="match status" value="3"/>
</dbReference>
<feature type="region of interest" description="Disordered" evidence="16">
    <location>
        <begin position="122"/>
        <end position="225"/>
    </location>
</feature>
<dbReference type="InterPro" id="IPR035800">
    <property type="entry name" value="Sla1_SH3_1"/>
</dbReference>
<gene>
    <name evidence="18" type="ORF">TRICI_005830</name>
</gene>
<keyword evidence="8" id="KW-0963">Cytoplasm</keyword>
<feature type="compositionally biased region" description="Low complexity" evidence="16">
    <location>
        <begin position="998"/>
        <end position="1008"/>
    </location>
</feature>
<reference evidence="18" key="1">
    <citation type="journal article" date="2019" name="G3 (Bethesda)">
        <title>Genome Assemblies of Two Rare Opportunistic Yeast Pathogens: Diutina rugosa (syn. Candida rugosa) and Trichomonascus ciferrii (syn. Candida ciferrii).</title>
        <authorList>
            <person name="Mixao V."/>
            <person name="Saus E."/>
            <person name="Hansen A.P."/>
            <person name="Lass-Florl C."/>
            <person name="Gabaldon T."/>
        </authorList>
    </citation>
    <scope>NUCLEOTIDE SEQUENCE</scope>
    <source>
        <strain evidence="18">CBS 4856</strain>
    </source>
</reference>
<evidence type="ECO:0000256" key="16">
    <source>
        <dbReference type="SAM" id="MobiDB-lite"/>
    </source>
</evidence>
<dbReference type="VEuPathDB" id="FungiDB:TRICI_005830"/>
<dbReference type="InterPro" id="IPR007131">
    <property type="entry name" value="SHD1"/>
</dbReference>
<feature type="compositionally biased region" description="Polar residues" evidence="16">
    <location>
        <begin position="673"/>
        <end position="686"/>
    </location>
</feature>
<evidence type="ECO:0000256" key="8">
    <source>
        <dbReference type="ARBA" id="ARBA00022490"/>
    </source>
</evidence>
<evidence type="ECO:0000256" key="3">
    <source>
        <dbReference type="ARBA" id="ARBA00004413"/>
    </source>
</evidence>
<feature type="compositionally biased region" description="Low complexity" evidence="16">
    <location>
        <begin position="122"/>
        <end position="149"/>
    </location>
</feature>
<dbReference type="CDD" id="cd11773">
    <property type="entry name" value="SH3_Sla1p_1"/>
    <property type="match status" value="1"/>
</dbReference>
<keyword evidence="13" id="KW-0009">Actin-binding</keyword>
<dbReference type="GO" id="GO:0005634">
    <property type="term" value="C:nucleus"/>
    <property type="evidence" value="ECO:0007669"/>
    <property type="project" value="TreeGrafter"/>
</dbReference>
<feature type="compositionally biased region" description="Basic and acidic residues" evidence="16">
    <location>
        <begin position="503"/>
        <end position="513"/>
    </location>
</feature>
<evidence type="ECO:0000256" key="5">
    <source>
        <dbReference type="ARBA" id="ARBA00020357"/>
    </source>
</evidence>
<dbReference type="Pfam" id="PF14604">
    <property type="entry name" value="SH3_9"/>
    <property type="match status" value="1"/>
</dbReference>
<dbReference type="InterPro" id="IPR001452">
    <property type="entry name" value="SH3_domain"/>
</dbReference>
<feature type="region of interest" description="Disordered" evidence="16">
    <location>
        <begin position="634"/>
        <end position="730"/>
    </location>
</feature>
<dbReference type="GO" id="GO:0005886">
    <property type="term" value="C:plasma membrane"/>
    <property type="evidence" value="ECO:0007669"/>
    <property type="project" value="UniProtKB-SubCell"/>
</dbReference>
<dbReference type="Pfam" id="PF03983">
    <property type="entry name" value="SHD1"/>
    <property type="match status" value="1"/>
</dbReference>
<dbReference type="Pfam" id="PF24081">
    <property type="entry name" value="PH_SLA1"/>
    <property type="match status" value="1"/>
</dbReference>
<evidence type="ECO:0000256" key="10">
    <source>
        <dbReference type="ARBA" id="ARBA00022737"/>
    </source>
</evidence>
<dbReference type="InterPro" id="IPR056996">
    <property type="entry name" value="PH_SLA1"/>
</dbReference>
<dbReference type="GO" id="GO:0006897">
    <property type="term" value="P:endocytosis"/>
    <property type="evidence" value="ECO:0007669"/>
    <property type="project" value="UniProtKB-KW"/>
</dbReference>
<dbReference type="GO" id="GO:0042802">
    <property type="term" value="F:identical protein binding"/>
    <property type="evidence" value="ECO:0007669"/>
    <property type="project" value="InterPro"/>
</dbReference>
<dbReference type="GO" id="GO:0030479">
    <property type="term" value="C:actin cortical patch"/>
    <property type="evidence" value="ECO:0007669"/>
    <property type="project" value="UniProtKB-SubCell"/>
</dbReference>
<dbReference type="CDD" id="cd11774">
    <property type="entry name" value="SH3_Sla1p_2"/>
    <property type="match status" value="1"/>
</dbReference>
<dbReference type="EMBL" id="SWFS01000460">
    <property type="protein sequence ID" value="KAA8902663.1"/>
    <property type="molecule type" value="Genomic_DNA"/>
</dbReference>
<evidence type="ECO:0000313" key="18">
    <source>
        <dbReference type="EMBL" id="KAA8902663.1"/>
    </source>
</evidence>
<dbReference type="PRINTS" id="PR00452">
    <property type="entry name" value="SH3DOMAIN"/>
</dbReference>
<proteinExistence type="inferred from homology"/>
<feature type="compositionally biased region" description="Gly residues" evidence="16">
    <location>
        <begin position="531"/>
        <end position="540"/>
    </location>
</feature>
<feature type="compositionally biased region" description="Polar residues" evidence="16">
    <location>
        <begin position="163"/>
        <end position="182"/>
    </location>
</feature>
<dbReference type="InterPro" id="IPR036028">
    <property type="entry name" value="SH3-like_dom_sf"/>
</dbReference>
<dbReference type="OrthoDB" id="26539at2759"/>
<comment type="similarity">
    <text evidence="4">Belongs to the SLA1 family.</text>
</comment>
<feature type="region of interest" description="Disordered" evidence="16">
    <location>
        <begin position="954"/>
        <end position="1053"/>
    </location>
</feature>
<feature type="compositionally biased region" description="Low complexity" evidence="16">
    <location>
        <begin position="402"/>
        <end position="415"/>
    </location>
</feature>
<accession>A0A642UPD0</accession>
<evidence type="ECO:0000256" key="15">
    <source>
        <dbReference type="PROSITE-ProRule" id="PRU00192"/>
    </source>
</evidence>
<keyword evidence="14" id="KW-0206">Cytoskeleton</keyword>
<evidence type="ECO:0000256" key="1">
    <source>
        <dbReference type="ARBA" id="ARBA00004125"/>
    </source>
</evidence>
<keyword evidence="9" id="KW-0254">Endocytosis</keyword>
<dbReference type="Pfam" id="PF00018">
    <property type="entry name" value="SH3_1"/>
    <property type="match status" value="2"/>
</dbReference>
<feature type="domain" description="SH3" evidence="17">
    <location>
        <begin position="330"/>
        <end position="391"/>
    </location>
</feature>
<feature type="compositionally biased region" description="Basic and acidic residues" evidence="16">
    <location>
        <begin position="419"/>
        <end position="431"/>
    </location>
</feature>
<comment type="caution">
    <text evidence="18">The sequence shown here is derived from an EMBL/GenBank/DDBJ whole genome shotgun (WGS) entry which is preliminary data.</text>
</comment>
<dbReference type="PROSITE" id="PS50002">
    <property type="entry name" value="SH3"/>
    <property type="match status" value="2"/>
</dbReference>
<comment type="subcellular location">
    <subcellularLocation>
        <location evidence="3">Cell membrane</location>
        <topology evidence="3">Peripheral membrane protein</topology>
        <orientation evidence="3">Cytoplasmic side</orientation>
    </subcellularLocation>
    <subcellularLocation>
        <location evidence="2">Cytoplasm</location>
        <location evidence="2">Cytoskeleton</location>
        <location evidence="2">Actin patch</location>
    </subcellularLocation>
    <subcellularLocation>
        <location evidence="1">Endosome membrane</location>
        <topology evidence="1">Peripheral membrane protein</topology>
        <orientation evidence="1">Cytoplasmic side</orientation>
    </subcellularLocation>
</comment>
<dbReference type="InterPro" id="IPR013761">
    <property type="entry name" value="SAM/pointed_sf"/>
</dbReference>
<evidence type="ECO:0000259" key="17">
    <source>
        <dbReference type="PROSITE" id="PS50002"/>
    </source>
</evidence>
<keyword evidence="10" id="KW-0677">Repeat</keyword>
<dbReference type="Gene3D" id="1.10.150.50">
    <property type="entry name" value="Transcription Factor, Ets-1"/>
    <property type="match status" value="1"/>
</dbReference>
<dbReference type="CDD" id="cd11775">
    <property type="entry name" value="SH3_Sla1p_3"/>
    <property type="match status" value="1"/>
</dbReference>
<dbReference type="SUPFAM" id="SSF50044">
    <property type="entry name" value="SH3-domain"/>
    <property type="match status" value="3"/>
</dbReference>
<dbReference type="GO" id="GO:0000147">
    <property type="term" value="P:actin cortical patch assembly"/>
    <property type="evidence" value="ECO:0007669"/>
    <property type="project" value="TreeGrafter"/>
</dbReference>
<dbReference type="PANTHER" id="PTHR15735:SF19">
    <property type="entry name" value="ACTIN CYTOSKELETON-REGULATORY COMPLEX PROTEIN SLA1"/>
    <property type="match status" value="1"/>
</dbReference>
<dbReference type="SMART" id="SM00326">
    <property type="entry name" value="SH3"/>
    <property type="match status" value="3"/>
</dbReference>
<keyword evidence="12" id="KW-0472">Membrane</keyword>
<sequence>MPSLFIGVYVALYSYTAQSDQELTVAQGDLLYLLEKSTEDDWWQVKKRVPGLETEEPVGLVPNNYIEPARSLYEYDKQTEEELSFKENQVFDVYDTNDQDWILVGHGSEFGFVPSNYIEYIQQQQQQQHQPPQQQPVQPAQPPVQYQQPAAPPASLNKPLPSHPTTQTDYSTAQYTNGSQGQYEEDEERPPPMPTRPGQRGGRRQPEPEPEPEPPSSESADKPSQFYSWSIQEVDGRKKYRATLAIGNGNIMYSPEKANGAPQQWDVNDLISYDHEKKHVFLEFQHPGASLDLHAGSKDTAEEIVSALGEIAGANKAVGLREVYMAANSAGQQMGKVLYDFQAQGDDEVTVREGDNVFILDSKKSNEWWMVKAPNGEEGVMPSSYIELATAPGKKVLDQPLVGSSSRVRSNSGANRPRGLSDPRKKDRKSEIMPPAKSKPDMNKVRTWTDRSGSFKVDAALLGCAEGKIHLHKLNGVKIAVAASKMSVEDLEYVEKVTGVPLDDDKPLVDVKRSSTRGKRERQSVQLPGGPSTGNDGGVGNNRPSPSGSTTSVHGQSSSQQIPSQPAKPEYDWFGFFLDCGVDINNCQRYALNFNRDQMDESILEDISPEVLRNLGLKEGDILRVTKKLDERFNRRKREENGGGLFSGSGGTLKNNTSKPAPNNNNINNDNKQSAAAPSTNSSVNSFEDDAWAIKQQTKSSPAPQQPQQQQQQNSTPQQPEPTGSMRDLLGMTPLEPVKTAAAQQAPKAQPQPQVAAAPIVQQPAIQPTLSGQQQIVQPTYTGQQAVSPLQPSYTGGGTMVNPQYVGIPVQQTAGGLIQQRTGGGMPMPMNTTGGLVQQRTGGGTPMPMGQQVTGGGVQQPLGPFATGNSQPLGPFATGQAQQLTGGFSSTPASPFLPQQTTYSQPQANMSAPTLNNLANQFQQTSISNNSGMFNQGMQQPTMGFQQQSPFAAPFQQPQQVQPQPPQPLQGQPTGFGFGNQPGTSFPGAAAQTLGMNQQQQPMQPQQQYAPLTPQKTGPHPPVSFGGPQPLQNTPTGRRANLAAATPNNPFGF</sequence>
<feature type="domain" description="SH3" evidence="17">
    <location>
        <begin position="4"/>
        <end position="71"/>
    </location>
</feature>
<dbReference type="Gene3D" id="2.30.30.700">
    <property type="entry name" value="SLA1 homology domain 1"/>
    <property type="match status" value="1"/>
</dbReference>
<feature type="compositionally biased region" description="Low complexity" evidence="16">
    <location>
        <begin position="654"/>
        <end position="672"/>
    </location>
</feature>
<feature type="compositionally biased region" description="Polar residues" evidence="16">
    <location>
        <begin position="542"/>
        <end position="555"/>
    </location>
</feature>
<evidence type="ECO:0000313" key="19">
    <source>
        <dbReference type="Proteomes" id="UP000761534"/>
    </source>
</evidence>
<keyword evidence="19" id="KW-1185">Reference proteome</keyword>
<keyword evidence="11" id="KW-0967">Endosome</keyword>
<dbReference type="AlphaFoldDB" id="A0A642UPD0"/>
<dbReference type="GO" id="GO:0030674">
    <property type="term" value="F:protein-macromolecule adaptor activity"/>
    <property type="evidence" value="ECO:0007669"/>
    <property type="project" value="InterPro"/>
</dbReference>
<evidence type="ECO:0000256" key="4">
    <source>
        <dbReference type="ARBA" id="ARBA00007948"/>
    </source>
</evidence>
<dbReference type="GO" id="GO:0043130">
    <property type="term" value="F:ubiquitin binding"/>
    <property type="evidence" value="ECO:0007669"/>
    <property type="project" value="InterPro"/>
</dbReference>
<feature type="region of interest" description="Disordered" evidence="16">
    <location>
        <begin position="502"/>
        <end position="566"/>
    </location>
</feature>
<dbReference type="PANTHER" id="PTHR15735">
    <property type="entry name" value="FCH AND DOUBLE SH3 DOMAINS PROTEIN"/>
    <property type="match status" value="1"/>
</dbReference>
<protein>
    <recommendedName>
        <fullName evidence="5">Actin cytoskeleton-regulatory complex protein SLA1</fullName>
    </recommendedName>
</protein>
<keyword evidence="6 15" id="KW-0728">SH3 domain</keyword>
<dbReference type="GO" id="GO:0003779">
    <property type="term" value="F:actin binding"/>
    <property type="evidence" value="ECO:0007669"/>
    <property type="project" value="UniProtKB-KW"/>
</dbReference>
<dbReference type="Proteomes" id="UP000761534">
    <property type="component" value="Unassembled WGS sequence"/>
</dbReference>
<feature type="region of interest" description="Disordered" evidence="16">
    <location>
        <begin position="398"/>
        <end position="446"/>
    </location>
</feature>
<evidence type="ECO:0000256" key="14">
    <source>
        <dbReference type="ARBA" id="ARBA00023212"/>
    </source>
</evidence>
<evidence type="ECO:0000256" key="7">
    <source>
        <dbReference type="ARBA" id="ARBA00022475"/>
    </source>
</evidence>
<evidence type="ECO:0000256" key="2">
    <source>
        <dbReference type="ARBA" id="ARBA00004134"/>
    </source>
</evidence>
<dbReference type="GO" id="GO:0030833">
    <property type="term" value="P:regulation of actin filament polymerization"/>
    <property type="evidence" value="ECO:0007669"/>
    <property type="project" value="TreeGrafter"/>
</dbReference>
<evidence type="ECO:0000256" key="12">
    <source>
        <dbReference type="ARBA" id="ARBA00023136"/>
    </source>
</evidence>
<feature type="compositionally biased region" description="Low complexity" evidence="16">
    <location>
        <begin position="556"/>
        <end position="565"/>
    </location>
</feature>
<name>A0A642UPD0_9ASCO</name>